<dbReference type="InterPro" id="IPR003599">
    <property type="entry name" value="Ig_sub"/>
</dbReference>
<reference evidence="6" key="1">
    <citation type="submission" date="2022-11" db="EMBL/GenBank/DDBJ databases">
        <title>Centuries of genome instability and evolution in soft-shell clam transmissible cancer (bioRxiv).</title>
        <authorList>
            <person name="Hart S.F.M."/>
            <person name="Yonemitsu M.A."/>
            <person name="Giersch R.M."/>
            <person name="Beal B.F."/>
            <person name="Arriagada G."/>
            <person name="Davis B.W."/>
            <person name="Ostrander E.A."/>
            <person name="Goff S.P."/>
            <person name="Metzger M.J."/>
        </authorList>
    </citation>
    <scope>NUCLEOTIDE SEQUENCE</scope>
    <source>
        <strain evidence="6">MELC-2E11</strain>
        <tissue evidence="6">Siphon/mantle</tissue>
    </source>
</reference>
<evidence type="ECO:0000259" key="5">
    <source>
        <dbReference type="PROSITE" id="PS50835"/>
    </source>
</evidence>
<dbReference type="Proteomes" id="UP001164746">
    <property type="component" value="Chromosome 6"/>
</dbReference>
<dbReference type="InterPro" id="IPR051170">
    <property type="entry name" value="Neural/epithelial_adhesion"/>
</dbReference>
<evidence type="ECO:0000256" key="2">
    <source>
        <dbReference type="ARBA" id="ARBA00022737"/>
    </source>
</evidence>
<dbReference type="PANTHER" id="PTHR12231:SF253">
    <property type="entry name" value="DPR-INTERACTING PROTEIN ETA, ISOFORM B-RELATED"/>
    <property type="match status" value="1"/>
</dbReference>
<dbReference type="InterPro" id="IPR007110">
    <property type="entry name" value="Ig-like_dom"/>
</dbReference>
<gene>
    <name evidence="6" type="ORF">MAR_017381</name>
</gene>
<dbReference type="CDD" id="cd00096">
    <property type="entry name" value="Ig"/>
    <property type="match status" value="1"/>
</dbReference>
<keyword evidence="1" id="KW-0732">Signal</keyword>
<dbReference type="SUPFAM" id="SSF48726">
    <property type="entry name" value="Immunoglobulin"/>
    <property type="match status" value="1"/>
</dbReference>
<organism evidence="6 7">
    <name type="scientific">Mya arenaria</name>
    <name type="common">Soft-shell clam</name>
    <dbReference type="NCBI Taxonomy" id="6604"/>
    <lineage>
        <taxon>Eukaryota</taxon>
        <taxon>Metazoa</taxon>
        <taxon>Spiralia</taxon>
        <taxon>Lophotrochozoa</taxon>
        <taxon>Mollusca</taxon>
        <taxon>Bivalvia</taxon>
        <taxon>Autobranchia</taxon>
        <taxon>Heteroconchia</taxon>
        <taxon>Euheterodonta</taxon>
        <taxon>Imparidentia</taxon>
        <taxon>Neoheterodontei</taxon>
        <taxon>Myida</taxon>
        <taxon>Myoidea</taxon>
        <taxon>Myidae</taxon>
        <taxon>Mya</taxon>
    </lineage>
</organism>
<dbReference type="PANTHER" id="PTHR12231">
    <property type="entry name" value="CTX-RELATED TYPE I TRANSMEMBRANE PROTEIN"/>
    <property type="match status" value="1"/>
</dbReference>
<feature type="domain" description="Ig-like" evidence="5">
    <location>
        <begin position="197"/>
        <end position="279"/>
    </location>
</feature>
<keyword evidence="2" id="KW-0677">Repeat</keyword>
<evidence type="ECO:0000256" key="3">
    <source>
        <dbReference type="ARBA" id="ARBA00023157"/>
    </source>
</evidence>
<dbReference type="PROSITE" id="PS50835">
    <property type="entry name" value="IG_LIKE"/>
    <property type="match status" value="1"/>
</dbReference>
<dbReference type="Pfam" id="PF13927">
    <property type="entry name" value="Ig_3"/>
    <property type="match status" value="1"/>
</dbReference>
<sequence length="304" mass="33382">MANGTASTVINSTFIQDDIQGSTDKQSLVNASLTDIGIDSTFAMTEFNISLTEITEAIDSAKEKLSSDFFLSDVERFSRDAASMLQNQTDDVNNIEIVSYWVIAMEDGISEYFSSDTCVSFLDCAHYAVASLYEIVMPSTDLLNKNDILESISAFEDIFLTLTSNDSLTILEVYEMSEGLMDHLGAINDANVFCSTPPASMYPLKNQTAVAGQTFHLVCNATGSPPPTFIWFKNDEQITNSSTNMMLTFHNVTSSDEGSYHCVASNLVTSLIMMQAYINVTEKDEIFDISTFTPNIEGADGMLH</sequence>
<keyword evidence="4" id="KW-0393">Immunoglobulin domain</keyword>
<dbReference type="InterPro" id="IPR013783">
    <property type="entry name" value="Ig-like_fold"/>
</dbReference>
<proteinExistence type="predicted"/>
<accession>A0ABY7EBN1</accession>
<keyword evidence="7" id="KW-1185">Reference proteome</keyword>
<dbReference type="SMART" id="SM00408">
    <property type="entry name" value="IGc2"/>
    <property type="match status" value="1"/>
</dbReference>
<evidence type="ECO:0000313" key="6">
    <source>
        <dbReference type="EMBL" id="WAR07423.1"/>
    </source>
</evidence>
<evidence type="ECO:0000256" key="1">
    <source>
        <dbReference type="ARBA" id="ARBA00022729"/>
    </source>
</evidence>
<evidence type="ECO:0000313" key="7">
    <source>
        <dbReference type="Proteomes" id="UP001164746"/>
    </source>
</evidence>
<dbReference type="InterPro" id="IPR003598">
    <property type="entry name" value="Ig_sub2"/>
</dbReference>
<evidence type="ECO:0000256" key="4">
    <source>
        <dbReference type="ARBA" id="ARBA00023319"/>
    </source>
</evidence>
<name>A0ABY7EBN1_MYAAR</name>
<dbReference type="SMART" id="SM00409">
    <property type="entry name" value="IG"/>
    <property type="match status" value="1"/>
</dbReference>
<keyword evidence="3" id="KW-1015">Disulfide bond</keyword>
<protein>
    <submittedName>
        <fullName evidence="6">NCAM2-like protein</fullName>
    </submittedName>
</protein>
<dbReference type="EMBL" id="CP111017">
    <property type="protein sequence ID" value="WAR07423.1"/>
    <property type="molecule type" value="Genomic_DNA"/>
</dbReference>
<dbReference type="InterPro" id="IPR036179">
    <property type="entry name" value="Ig-like_dom_sf"/>
</dbReference>
<dbReference type="Gene3D" id="2.60.40.10">
    <property type="entry name" value="Immunoglobulins"/>
    <property type="match status" value="1"/>
</dbReference>